<accession>A0A0E0I9E9</accession>
<evidence type="ECO:0000313" key="2">
    <source>
        <dbReference type="EnsemblPlants" id="ONIVA08G08980.1"/>
    </source>
</evidence>
<reference evidence="2" key="2">
    <citation type="submission" date="2018-04" db="EMBL/GenBank/DDBJ databases">
        <title>OnivRS2 (Oryza nivara Reference Sequence Version 2).</title>
        <authorList>
            <person name="Zhang J."/>
            <person name="Kudrna D."/>
            <person name="Lee S."/>
            <person name="Talag J."/>
            <person name="Rajasekar S."/>
            <person name="Welchert J."/>
            <person name="Hsing Y.-I."/>
            <person name="Wing R.A."/>
        </authorList>
    </citation>
    <scope>NUCLEOTIDE SEQUENCE [LARGE SCALE GENOMIC DNA]</scope>
    <source>
        <strain evidence="2">SL10</strain>
    </source>
</reference>
<organism evidence="2">
    <name type="scientific">Oryza nivara</name>
    <name type="common">Indian wild rice</name>
    <name type="synonym">Oryza sativa f. spontanea</name>
    <dbReference type="NCBI Taxonomy" id="4536"/>
    <lineage>
        <taxon>Eukaryota</taxon>
        <taxon>Viridiplantae</taxon>
        <taxon>Streptophyta</taxon>
        <taxon>Embryophyta</taxon>
        <taxon>Tracheophyta</taxon>
        <taxon>Spermatophyta</taxon>
        <taxon>Magnoliopsida</taxon>
        <taxon>Liliopsida</taxon>
        <taxon>Poales</taxon>
        <taxon>Poaceae</taxon>
        <taxon>BOP clade</taxon>
        <taxon>Oryzoideae</taxon>
        <taxon>Oryzeae</taxon>
        <taxon>Oryzinae</taxon>
        <taxon>Oryza</taxon>
    </lineage>
</organism>
<proteinExistence type="predicted"/>
<keyword evidence="3" id="KW-1185">Reference proteome</keyword>
<sequence length="122" mass="12918">MLAPSSLGRRQHGWRPPPATSVRVRHGGRRTAPEAGAVPLDDGASHSGAPKRTISGIRIEAAAPAMLAPSSLGRRQHGWRPPPATSVRVRHGGRRTAPERLAPSHWMTAPATLALQKGPFLG</sequence>
<dbReference type="Proteomes" id="UP000006591">
    <property type="component" value="Chromosome 8"/>
</dbReference>
<evidence type="ECO:0000313" key="3">
    <source>
        <dbReference type="Proteomes" id="UP000006591"/>
    </source>
</evidence>
<dbReference type="EnsemblPlants" id="ONIVA08G08980.1">
    <property type="protein sequence ID" value="ONIVA08G08980.1"/>
    <property type="gene ID" value="ONIVA08G08980"/>
</dbReference>
<dbReference type="AlphaFoldDB" id="A0A0E0I9E9"/>
<dbReference type="HOGENOM" id="CLU_2030490_0_0_1"/>
<dbReference type="Gramene" id="ONIVA08G08980.1">
    <property type="protein sequence ID" value="ONIVA08G08980.1"/>
    <property type="gene ID" value="ONIVA08G08980"/>
</dbReference>
<feature type="region of interest" description="Disordered" evidence="1">
    <location>
        <begin position="67"/>
        <end position="99"/>
    </location>
</feature>
<name>A0A0E0I9E9_ORYNI</name>
<feature type="region of interest" description="Disordered" evidence="1">
    <location>
        <begin position="1"/>
        <end position="54"/>
    </location>
</feature>
<reference evidence="2" key="1">
    <citation type="submission" date="2015-04" db="UniProtKB">
        <authorList>
            <consortium name="EnsemblPlants"/>
        </authorList>
    </citation>
    <scope>IDENTIFICATION</scope>
    <source>
        <strain evidence="2">SL10</strain>
    </source>
</reference>
<evidence type="ECO:0000256" key="1">
    <source>
        <dbReference type="SAM" id="MobiDB-lite"/>
    </source>
</evidence>
<protein>
    <submittedName>
        <fullName evidence="2">Uncharacterized protein</fullName>
    </submittedName>
</protein>